<keyword evidence="5 10" id="KW-0808">Transferase</keyword>
<dbReference type="Pfam" id="PF01380">
    <property type="entry name" value="SIS"/>
    <property type="match status" value="2"/>
</dbReference>
<keyword evidence="6" id="KW-0677">Repeat</keyword>
<keyword evidence="4 10" id="KW-0032">Aminotransferase</keyword>
<evidence type="ECO:0000256" key="5">
    <source>
        <dbReference type="ARBA" id="ARBA00022679"/>
    </source>
</evidence>
<comment type="catalytic activity">
    <reaction evidence="1">
        <text>D-fructose 6-phosphate + L-glutamine = D-glucosamine 6-phosphate + L-glutamate</text>
        <dbReference type="Rhea" id="RHEA:13237"/>
        <dbReference type="ChEBI" id="CHEBI:29985"/>
        <dbReference type="ChEBI" id="CHEBI:58359"/>
        <dbReference type="ChEBI" id="CHEBI:58725"/>
        <dbReference type="ChEBI" id="CHEBI:61527"/>
        <dbReference type="EC" id="2.6.1.16"/>
    </reaction>
</comment>
<dbReference type="NCBIfam" id="NF001484">
    <property type="entry name" value="PRK00331.1"/>
    <property type="match status" value="1"/>
</dbReference>
<sequence length="566" mass="61576">MCGIFGAVSRAHNISPSIITALYHLSYRGYDSSGVCLDIGQLHVQKTTGDVSNLTQPQPFARVGIGHTRWATHGLANIKNAHPHTSHKSVAVVHNGIIQNYRALKKDLILQGYHFTSETDSEVIAHLMHSLLKTHCVKEALIALRSLLKGRYATAILLANDPAIHGVTSHMPLLIGYNDDMWCLSSDVSALKQCQHYARVPPETSFSLTDHGVNILLDFVPIPDSPIEPDDLQNITHHEIMSQPNIPHLVFSAWKNTHVPRMPDAHQNVLALACGSSFHCSEVMTCWLDNFGIHSRCILASEYKHLPARDLSKTVVIVVSQSGETADTLLALQKAKELSPALTLAVTNVTTSTLSSYCDATVPLNAGQEIGVASTKAVTAQLLALFLLSQHIAQKKPTVPVTDLETEINAVLKLTLSPFASTLSQYQHIFCLGSHTCLTIAKEFALKLKELAYIHAEAIPCGELKHGPLALIDQKVLCIIIGQSNCPQTAAVQSEIEARGGSVTRILYGAQTTQSTKDTIALHGRLESLSVIPLNIVCQVVAYEAARLLCRPIDRPRNLAKSVTVE</sequence>
<feature type="domain" description="SIS" evidence="9">
    <location>
        <begin position="258"/>
        <end position="398"/>
    </location>
</feature>
<name>A0ABT1L4T4_9GAMM</name>
<dbReference type="PROSITE" id="PS51464">
    <property type="entry name" value="SIS"/>
    <property type="match status" value="2"/>
</dbReference>
<dbReference type="SUPFAM" id="SSF56235">
    <property type="entry name" value="N-terminal nucleophile aminohydrolases (Ntn hydrolases)"/>
    <property type="match status" value="1"/>
</dbReference>
<evidence type="ECO:0000259" key="9">
    <source>
        <dbReference type="PROSITE" id="PS51464"/>
    </source>
</evidence>
<dbReference type="Pfam" id="PF13522">
    <property type="entry name" value="GATase_6"/>
    <property type="match status" value="1"/>
</dbReference>
<dbReference type="EMBL" id="JAKUDN010000002">
    <property type="protein sequence ID" value="MCP8352192.1"/>
    <property type="molecule type" value="Genomic_DNA"/>
</dbReference>
<evidence type="ECO:0000313" key="11">
    <source>
        <dbReference type="Proteomes" id="UP001320768"/>
    </source>
</evidence>
<dbReference type="PANTHER" id="PTHR10937">
    <property type="entry name" value="GLUCOSAMINE--FRUCTOSE-6-PHOSPHATE AMINOTRANSFERASE, ISOMERIZING"/>
    <property type="match status" value="1"/>
</dbReference>
<comment type="caution">
    <text evidence="10">The sequence shown here is derived from an EMBL/GenBank/DDBJ whole genome shotgun (WGS) entry which is preliminary data.</text>
</comment>
<dbReference type="InterPro" id="IPR005855">
    <property type="entry name" value="GFAT"/>
</dbReference>
<evidence type="ECO:0000256" key="6">
    <source>
        <dbReference type="ARBA" id="ARBA00022737"/>
    </source>
</evidence>
<accession>A0ABT1L4T4</accession>
<evidence type="ECO:0000256" key="3">
    <source>
        <dbReference type="ARBA" id="ARBA00016090"/>
    </source>
</evidence>
<dbReference type="RefSeq" id="WP_258569300.1">
    <property type="nucleotide sequence ID" value="NZ_JAKUDN010000002.1"/>
</dbReference>
<dbReference type="Gene3D" id="3.40.50.10490">
    <property type="entry name" value="Glucose-6-phosphate isomerase like protein, domain 1"/>
    <property type="match status" value="2"/>
</dbReference>
<dbReference type="CDD" id="cd05009">
    <property type="entry name" value="SIS_GlmS_GlmD_2"/>
    <property type="match status" value="1"/>
</dbReference>
<proteinExistence type="predicted"/>
<protein>
    <recommendedName>
        <fullName evidence="3">Glutamine--fructose-6-phosphate aminotransferase [isomerizing]</fullName>
        <ecNumber evidence="2">2.6.1.16</ecNumber>
    </recommendedName>
</protein>
<dbReference type="InterPro" id="IPR001347">
    <property type="entry name" value="SIS_dom"/>
</dbReference>
<dbReference type="InterPro" id="IPR029055">
    <property type="entry name" value="Ntn_hydrolases_N"/>
</dbReference>
<dbReference type="InterPro" id="IPR046348">
    <property type="entry name" value="SIS_dom_sf"/>
</dbReference>
<dbReference type="PROSITE" id="PS51278">
    <property type="entry name" value="GATASE_TYPE_2"/>
    <property type="match status" value="1"/>
</dbReference>
<dbReference type="InterPro" id="IPR035490">
    <property type="entry name" value="GlmS/FrlB_SIS"/>
</dbReference>
<dbReference type="InterPro" id="IPR035466">
    <property type="entry name" value="GlmS/AgaS_SIS"/>
</dbReference>
<evidence type="ECO:0000256" key="7">
    <source>
        <dbReference type="ARBA" id="ARBA00022962"/>
    </source>
</evidence>
<gene>
    <name evidence="10" type="primary">glmS</name>
    <name evidence="10" type="ORF">MKS91_02685</name>
</gene>
<dbReference type="InterPro" id="IPR017932">
    <property type="entry name" value="GATase_2_dom"/>
</dbReference>
<dbReference type="Gene3D" id="3.60.20.10">
    <property type="entry name" value="Glutamine Phosphoribosylpyrophosphate, subunit 1, domain 1"/>
    <property type="match status" value="1"/>
</dbReference>
<evidence type="ECO:0000256" key="2">
    <source>
        <dbReference type="ARBA" id="ARBA00012916"/>
    </source>
</evidence>
<dbReference type="EC" id="2.6.1.16" evidence="2"/>
<dbReference type="PANTHER" id="PTHR10937:SF0">
    <property type="entry name" value="GLUTAMINE--FRUCTOSE-6-PHOSPHATE TRANSAMINASE (ISOMERIZING)"/>
    <property type="match status" value="1"/>
</dbReference>
<evidence type="ECO:0000256" key="1">
    <source>
        <dbReference type="ARBA" id="ARBA00001031"/>
    </source>
</evidence>
<organism evidence="10 11">
    <name type="scientific">Candidatus Synchoanobacter obligatus</name>
    <dbReference type="NCBI Taxonomy" id="2919597"/>
    <lineage>
        <taxon>Bacteria</taxon>
        <taxon>Pseudomonadati</taxon>
        <taxon>Pseudomonadota</taxon>
        <taxon>Gammaproteobacteria</taxon>
        <taxon>Candidatus Comchoanobacterales</taxon>
        <taxon>Candidatus Comchoanobacteraceae</taxon>
        <taxon>Candidatus Synchoanobacter</taxon>
    </lineage>
</organism>
<feature type="domain" description="Glutamine amidotransferase type-2" evidence="8">
    <location>
        <begin position="2"/>
        <end position="211"/>
    </location>
</feature>
<evidence type="ECO:0000259" key="8">
    <source>
        <dbReference type="PROSITE" id="PS51278"/>
    </source>
</evidence>
<dbReference type="CDD" id="cd05008">
    <property type="entry name" value="SIS_GlmS_GlmD_1"/>
    <property type="match status" value="1"/>
</dbReference>
<keyword evidence="7" id="KW-0315">Glutamine amidotransferase</keyword>
<dbReference type="Proteomes" id="UP001320768">
    <property type="component" value="Unassembled WGS sequence"/>
</dbReference>
<dbReference type="GO" id="GO:0004360">
    <property type="term" value="F:glutamine-fructose-6-phosphate transaminase (isomerizing) activity"/>
    <property type="evidence" value="ECO:0007669"/>
    <property type="project" value="UniProtKB-EC"/>
</dbReference>
<reference evidence="10 11" key="1">
    <citation type="journal article" date="2022" name="Nat. Microbiol.">
        <title>The microbiome of a bacterivorous marine choanoflagellate contains a resource-demanding obligate bacterial associate.</title>
        <authorList>
            <person name="Needham D.M."/>
            <person name="Poirier C."/>
            <person name="Bachy C."/>
            <person name="George E.E."/>
            <person name="Wilken S."/>
            <person name="Yung C.C.M."/>
            <person name="Limardo A.J."/>
            <person name="Morando M."/>
            <person name="Sudek L."/>
            <person name="Malmstrom R.R."/>
            <person name="Keeling P.J."/>
            <person name="Santoro A.E."/>
            <person name="Worden A.Z."/>
        </authorList>
    </citation>
    <scope>NUCLEOTIDE SEQUENCE [LARGE SCALE GENOMIC DNA]</scope>
    <source>
        <strain evidence="10 11">Comchoano-2</strain>
    </source>
</reference>
<evidence type="ECO:0000313" key="10">
    <source>
        <dbReference type="EMBL" id="MCP8352192.1"/>
    </source>
</evidence>
<keyword evidence="11" id="KW-1185">Reference proteome</keyword>
<dbReference type="SUPFAM" id="SSF53697">
    <property type="entry name" value="SIS domain"/>
    <property type="match status" value="1"/>
</dbReference>
<evidence type="ECO:0000256" key="4">
    <source>
        <dbReference type="ARBA" id="ARBA00022576"/>
    </source>
</evidence>
<dbReference type="NCBIfam" id="TIGR01135">
    <property type="entry name" value="glmS"/>
    <property type="match status" value="1"/>
</dbReference>
<feature type="domain" description="SIS" evidence="9">
    <location>
        <begin position="419"/>
        <end position="556"/>
    </location>
</feature>